<dbReference type="Gene3D" id="3.40.605.10">
    <property type="entry name" value="Aldehyde Dehydrogenase, Chain A, domain 1"/>
    <property type="match status" value="1"/>
</dbReference>
<dbReference type="KEGG" id="pbar:105430974"/>
<proteinExistence type="predicted"/>
<dbReference type="AlphaFoldDB" id="A0A6I9WK01"/>
<evidence type="ECO:0000313" key="2">
    <source>
        <dbReference type="RefSeq" id="XP_011643144.1"/>
    </source>
</evidence>
<gene>
    <name evidence="2" type="primary">LOC105430974</name>
</gene>
<dbReference type="Proteomes" id="UP000504615">
    <property type="component" value="Unplaced"/>
</dbReference>
<dbReference type="RefSeq" id="XP_011643144.1">
    <property type="nucleotide sequence ID" value="XM_011644842.2"/>
</dbReference>
<keyword evidence="1" id="KW-1185">Reference proteome</keyword>
<sequence>MDARLQALDEHYINLEYGNYKKEALKKISILSKDVRIPDVNDFSDRFLKAADIIKSNLSLFKCACEHVDIATTLFKYLINYGIKLRHEFKFDEEYNEDDKIFLIIFNILNLSIEFEVQLFLEDVIVQNSVLGNSIYGCKIFKHINEMILLEDSDLHAAISYLKNLLYRLRKAGLFWSLNKIWIQETIKEKFLWLIDQYSLDLDLPICTFQTKKELFTAKPLFNNIPPKNIYIKSIWTEDIIAAENLARFLNENVLFINAHMNFYDGIVLLPYIKTFDVRLPKVCESNQDYYAIKPNLHKNAIYNLFYNGMWQKPVKGAYWLHNDIHWASATSEDINRCINSAEKGFKIWSKKSIACRLQILSNIASTLECKGKFKLADVISRWIRFSYIYEDLLDSHSGTLNMKVTKIRNPKGIIVLREKSETVLFGRLMQILTFGNSVIVICNEHFCSLAPYCDMFSTSQIPPGVINFLSNKDIKKLELDLCETNYEFYAKRFFTDTFENIHTTLTILKQIIVPLK</sequence>
<dbReference type="GeneID" id="105430974"/>
<dbReference type="SUPFAM" id="SSF53720">
    <property type="entry name" value="ALDH-like"/>
    <property type="match status" value="1"/>
</dbReference>
<protein>
    <submittedName>
        <fullName evidence="2">Uncharacterized protein LOC105430974</fullName>
    </submittedName>
</protein>
<dbReference type="GO" id="GO:0016491">
    <property type="term" value="F:oxidoreductase activity"/>
    <property type="evidence" value="ECO:0007669"/>
    <property type="project" value="InterPro"/>
</dbReference>
<accession>A0A6I9WK01</accession>
<dbReference type="InterPro" id="IPR016161">
    <property type="entry name" value="Ald_DH/histidinol_DH"/>
</dbReference>
<dbReference type="OrthoDB" id="7548642at2759"/>
<organism evidence="1 2">
    <name type="scientific">Pogonomyrmex barbatus</name>
    <name type="common">red harvester ant</name>
    <dbReference type="NCBI Taxonomy" id="144034"/>
    <lineage>
        <taxon>Eukaryota</taxon>
        <taxon>Metazoa</taxon>
        <taxon>Ecdysozoa</taxon>
        <taxon>Arthropoda</taxon>
        <taxon>Hexapoda</taxon>
        <taxon>Insecta</taxon>
        <taxon>Pterygota</taxon>
        <taxon>Neoptera</taxon>
        <taxon>Endopterygota</taxon>
        <taxon>Hymenoptera</taxon>
        <taxon>Apocrita</taxon>
        <taxon>Aculeata</taxon>
        <taxon>Formicoidea</taxon>
        <taxon>Formicidae</taxon>
        <taxon>Myrmicinae</taxon>
        <taxon>Pogonomyrmex</taxon>
    </lineage>
</organism>
<evidence type="ECO:0000313" key="1">
    <source>
        <dbReference type="Proteomes" id="UP000504615"/>
    </source>
</evidence>
<dbReference type="InterPro" id="IPR016162">
    <property type="entry name" value="Ald_DH_N"/>
</dbReference>
<name>A0A6I9WK01_9HYME</name>
<reference evidence="2" key="1">
    <citation type="submission" date="2025-08" db="UniProtKB">
        <authorList>
            <consortium name="RefSeq"/>
        </authorList>
    </citation>
    <scope>IDENTIFICATION</scope>
</reference>